<sequence length="178" mass="20689">MLVDYTFFQGGILDIEGAVLNIHTPSETNKAIVDSLQGFVMQYEPEYLEKLLGEKLYKEFSSYISNDGETKEKRWDDLIAHLVMKYSDGDREISKSPIANYIYFHYLRHNHTQATITGVKADEDDGRLVSPERKMMFAWNDMVRMNIRLVRWLQANNADYPDIATDFELMETINSFGL</sequence>
<evidence type="ECO:0000313" key="1">
    <source>
        <dbReference type="EMBL" id="TGY70896.1"/>
    </source>
</evidence>
<dbReference type="Proteomes" id="UP000310760">
    <property type="component" value="Unassembled WGS sequence"/>
</dbReference>
<gene>
    <name evidence="1" type="ORF">E5339_08125</name>
</gene>
<reference evidence="1 2" key="1">
    <citation type="submission" date="2019-04" db="EMBL/GenBank/DDBJ databases">
        <title>Microbes associate with the intestines of laboratory mice.</title>
        <authorList>
            <person name="Navarre W."/>
            <person name="Wong E."/>
            <person name="Huang K."/>
            <person name="Tropini C."/>
            <person name="Ng K."/>
            <person name="Yu B."/>
        </authorList>
    </citation>
    <scope>NUCLEOTIDE SEQUENCE [LARGE SCALE GENOMIC DNA]</scope>
    <source>
        <strain evidence="1 2">NM22_B1</strain>
    </source>
</reference>
<comment type="caution">
    <text evidence="1">The sequence shown here is derived from an EMBL/GenBank/DDBJ whole genome shotgun (WGS) entry which is preliminary data.</text>
</comment>
<dbReference type="AlphaFoldDB" id="A0A4S2FP59"/>
<dbReference type="RefSeq" id="WP_135951194.1">
    <property type="nucleotide sequence ID" value="NZ_SRYJ01000015.1"/>
</dbReference>
<protein>
    <submittedName>
        <fullName evidence="1">Uncharacterized protein</fullName>
    </submittedName>
</protein>
<dbReference type="EMBL" id="SRYJ01000015">
    <property type="protein sequence ID" value="TGY70896.1"/>
    <property type="molecule type" value="Genomic_DNA"/>
</dbReference>
<accession>A0A4S2FP59</accession>
<proteinExistence type="predicted"/>
<evidence type="ECO:0000313" key="2">
    <source>
        <dbReference type="Proteomes" id="UP000310760"/>
    </source>
</evidence>
<name>A0A4S2FP59_9BACT</name>
<organism evidence="1 2">
    <name type="scientific">Phocaeicola sartorii</name>
    <dbReference type="NCBI Taxonomy" id="671267"/>
    <lineage>
        <taxon>Bacteria</taxon>
        <taxon>Pseudomonadati</taxon>
        <taxon>Bacteroidota</taxon>
        <taxon>Bacteroidia</taxon>
        <taxon>Bacteroidales</taxon>
        <taxon>Bacteroidaceae</taxon>
        <taxon>Phocaeicola</taxon>
    </lineage>
</organism>